<dbReference type="PANTHER" id="PTHR47690">
    <property type="entry name" value="GLUCOKINASE"/>
    <property type="match status" value="1"/>
</dbReference>
<sequence>MSEFSAFAHPLIVADIGGTNARFALTRAPGEPPRLVTKLATAAHAGPEDALNEAIAACGEARPRAAIICAAGPVTGRTARLTNAPWHFDGPAIAQACGLEQGLLLNDFEAAALSLAFVEEGDVSPIGPSIVAGRGPKLVLGPGTGLGVAALARCGETFLPLPGEGGHVGIGPQDAEDDNYWPRIARQHGRVTAETLLCGPGLQRLHAALAPDFGADPSEAGAVPPPQIAEAALAGNDPHAAATARIFLKLLARTAGDLALVFGATGGVFLRGGVLHALARLIEPETFRRHFTGKAPVDAFARAMPLALMLEDAVILRAMAGIGADPQRFALAYGERLWRA</sequence>
<dbReference type="Proteomes" id="UP000182800">
    <property type="component" value="Unassembled WGS sequence"/>
</dbReference>
<dbReference type="GO" id="GO:0005829">
    <property type="term" value="C:cytosol"/>
    <property type="evidence" value="ECO:0007669"/>
    <property type="project" value="TreeGrafter"/>
</dbReference>
<reference evidence="4 6" key="1">
    <citation type="submission" date="2015-09" db="EMBL/GenBank/DDBJ databases">
        <title>Identification and resolution of microdiversity through metagenomic sequencing of parallel consortia.</title>
        <authorList>
            <person name="Nelson W.C."/>
            <person name="Romine M.F."/>
            <person name="Lindemann S.R."/>
        </authorList>
    </citation>
    <scope>NUCLEOTIDE SEQUENCE [LARGE SCALE GENOMIC DNA]</scope>
    <source>
        <strain evidence="4">HL-109</strain>
    </source>
</reference>
<protein>
    <submittedName>
        <fullName evidence="4 5">Glucokinase</fullName>
    </submittedName>
</protein>
<gene>
    <name evidence="4" type="primary">glk</name>
    <name evidence="5" type="ORF">GA0071312_3519</name>
    <name evidence="4" type="ORF">HLUCCO17_01555</name>
</gene>
<dbReference type="Pfam" id="PF02685">
    <property type="entry name" value="Glucokinase"/>
    <property type="match status" value="1"/>
</dbReference>
<keyword evidence="7" id="KW-1185">Reference proteome</keyword>
<dbReference type="GO" id="GO:0005524">
    <property type="term" value="F:ATP binding"/>
    <property type="evidence" value="ECO:0007669"/>
    <property type="project" value="InterPro"/>
</dbReference>
<dbReference type="GO" id="GO:0006096">
    <property type="term" value="P:glycolytic process"/>
    <property type="evidence" value="ECO:0007669"/>
    <property type="project" value="InterPro"/>
</dbReference>
<dbReference type="RefSeq" id="WP_074446332.1">
    <property type="nucleotide sequence ID" value="NZ_FMBM01000003.1"/>
</dbReference>
<dbReference type="GO" id="GO:0004340">
    <property type="term" value="F:glucokinase activity"/>
    <property type="evidence" value="ECO:0007669"/>
    <property type="project" value="InterPro"/>
</dbReference>
<dbReference type="STRING" id="1653334.GA0071312_3519"/>
<dbReference type="EMBL" id="LJSX01000001">
    <property type="protein sequence ID" value="KPQ12811.1"/>
    <property type="molecule type" value="Genomic_DNA"/>
</dbReference>
<organism evidence="4 6">
    <name type="scientific">Saliniramus fredricksonii</name>
    <dbReference type="NCBI Taxonomy" id="1653334"/>
    <lineage>
        <taxon>Bacteria</taxon>
        <taxon>Pseudomonadati</taxon>
        <taxon>Pseudomonadota</taxon>
        <taxon>Alphaproteobacteria</taxon>
        <taxon>Hyphomicrobiales</taxon>
        <taxon>Salinarimonadaceae</taxon>
        <taxon>Saliniramus</taxon>
    </lineage>
</organism>
<accession>A0A0P7Y5Z2</accession>
<dbReference type="Gene3D" id="3.40.367.20">
    <property type="match status" value="1"/>
</dbReference>
<dbReference type="AlphaFoldDB" id="A0A0P7Y5Z2"/>
<dbReference type="InterPro" id="IPR050201">
    <property type="entry name" value="Bacterial_glucokinase"/>
</dbReference>
<dbReference type="InterPro" id="IPR003836">
    <property type="entry name" value="Glucokinase"/>
</dbReference>
<dbReference type="PATRIC" id="fig|1653334.4.peg.2073"/>
<name>A0A0P7Y5Z2_9HYPH</name>
<dbReference type="SUPFAM" id="SSF53067">
    <property type="entry name" value="Actin-like ATPase domain"/>
    <property type="match status" value="1"/>
</dbReference>
<evidence type="ECO:0000313" key="6">
    <source>
        <dbReference type="Proteomes" id="UP000050497"/>
    </source>
</evidence>
<keyword evidence="2 4" id="KW-0418">Kinase</keyword>
<dbReference type="Gene3D" id="3.30.420.40">
    <property type="match status" value="1"/>
</dbReference>
<dbReference type="Proteomes" id="UP000050497">
    <property type="component" value="Unassembled WGS sequence"/>
</dbReference>
<comment type="caution">
    <text evidence="4">The sequence shown here is derived from an EMBL/GenBank/DDBJ whole genome shotgun (WGS) entry which is preliminary data.</text>
</comment>
<proteinExistence type="inferred from homology"/>
<dbReference type="InterPro" id="IPR043129">
    <property type="entry name" value="ATPase_NBD"/>
</dbReference>
<dbReference type="GO" id="GO:0005536">
    <property type="term" value="F:D-glucose binding"/>
    <property type="evidence" value="ECO:0007669"/>
    <property type="project" value="InterPro"/>
</dbReference>
<keyword evidence="1" id="KW-0808">Transferase</keyword>
<dbReference type="PANTHER" id="PTHR47690:SF1">
    <property type="entry name" value="GLUCOKINASE"/>
    <property type="match status" value="1"/>
</dbReference>
<reference evidence="5 7" key="2">
    <citation type="submission" date="2016-08" db="EMBL/GenBank/DDBJ databases">
        <authorList>
            <person name="Varghese N."/>
            <person name="Submissions Spin"/>
        </authorList>
    </citation>
    <scope>NUCLEOTIDE SEQUENCE [LARGE SCALE GENOMIC DNA]</scope>
    <source>
        <strain evidence="5 7">HL-109</strain>
    </source>
</reference>
<evidence type="ECO:0000313" key="7">
    <source>
        <dbReference type="Proteomes" id="UP000182800"/>
    </source>
</evidence>
<comment type="similarity">
    <text evidence="3">Belongs to the bacterial glucokinase family.</text>
</comment>
<evidence type="ECO:0000256" key="1">
    <source>
        <dbReference type="ARBA" id="ARBA00022679"/>
    </source>
</evidence>
<dbReference type="OrthoDB" id="9800595at2"/>
<dbReference type="CDD" id="cd24008">
    <property type="entry name" value="ASKHA_NBD_GLK"/>
    <property type="match status" value="1"/>
</dbReference>
<evidence type="ECO:0000313" key="5">
    <source>
        <dbReference type="EMBL" id="SCC82514.1"/>
    </source>
</evidence>
<evidence type="ECO:0000256" key="3">
    <source>
        <dbReference type="RuleBase" id="RU004046"/>
    </source>
</evidence>
<dbReference type="EMBL" id="FMBM01000003">
    <property type="protein sequence ID" value="SCC82514.1"/>
    <property type="molecule type" value="Genomic_DNA"/>
</dbReference>
<evidence type="ECO:0000256" key="2">
    <source>
        <dbReference type="ARBA" id="ARBA00022777"/>
    </source>
</evidence>
<evidence type="ECO:0000313" key="4">
    <source>
        <dbReference type="EMBL" id="KPQ12811.1"/>
    </source>
</evidence>